<protein>
    <recommendedName>
        <fullName evidence="1">DUF6875 domain-containing protein</fullName>
    </recommendedName>
</protein>
<name>A0ABT6S5S3_9ACTN</name>
<dbReference type="EMBL" id="JASCIQ010000004">
    <property type="protein sequence ID" value="MDI3403254.1"/>
    <property type="molecule type" value="Genomic_DNA"/>
</dbReference>
<dbReference type="InterPro" id="IPR049240">
    <property type="entry name" value="DUF6875"/>
</dbReference>
<comment type="caution">
    <text evidence="2">The sequence shown here is derived from an EMBL/GenBank/DDBJ whole genome shotgun (WGS) entry which is preliminary data.</text>
</comment>
<proteinExistence type="predicted"/>
<evidence type="ECO:0000313" key="3">
    <source>
        <dbReference type="Proteomes" id="UP001223978"/>
    </source>
</evidence>
<dbReference type="Proteomes" id="UP001223978">
    <property type="component" value="Unassembled WGS sequence"/>
</dbReference>
<organism evidence="2 3">
    <name type="scientific">Streptomyces cavernicola</name>
    <dbReference type="NCBI Taxonomy" id="3043613"/>
    <lineage>
        <taxon>Bacteria</taxon>
        <taxon>Bacillati</taxon>
        <taxon>Actinomycetota</taxon>
        <taxon>Actinomycetes</taxon>
        <taxon>Kitasatosporales</taxon>
        <taxon>Streptomycetaceae</taxon>
        <taxon>Streptomyces</taxon>
    </lineage>
</organism>
<accession>A0ABT6S5S3</accession>
<dbReference type="RefSeq" id="WP_282541203.1">
    <property type="nucleotide sequence ID" value="NZ_JASCIQ010000004.1"/>
</dbReference>
<gene>
    <name evidence="2" type="ORF">QIS96_05375</name>
</gene>
<dbReference type="Pfam" id="PF21780">
    <property type="entry name" value="DUF6875"/>
    <property type="match status" value="1"/>
</dbReference>
<feature type="domain" description="DUF6875" evidence="1">
    <location>
        <begin position="27"/>
        <end position="194"/>
    </location>
</feature>
<reference evidence="2 3" key="1">
    <citation type="submission" date="2023-05" db="EMBL/GenBank/DDBJ databases">
        <title>Draft genome sequence of Streptomyces sp. B-S-A6 isolated from a cave soil in Thailand.</title>
        <authorList>
            <person name="Chamroensaksri N."/>
            <person name="Muangham S."/>
        </authorList>
    </citation>
    <scope>NUCLEOTIDE SEQUENCE [LARGE SCALE GENOMIC DNA]</scope>
    <source>
        <strain evidence="2 3">B-S-A6</strain>
    </source>
</reference>
<evidence type="ECO:0000313" key="2">
    <source>
        <dbReference type="EMBL" id="MDI3403254.1"/>
    </source>
</evidence>
<evidence type="ECO:0000259" key="1">
    <source>
        <dbReference type="Pfam" id="PF21780"/>
    </source>
</evidence>
<sequence length="199" mass="22619">MKVEQWCAPRLLSEHQGDAWGDGVWQALEQWVREYLCHSHPDLGRDGPVCPYTVRALEREALYGVVWPYPVSEVGELTRIMRGYVHWFDRSCGADADHALLAAFPTVPRSRQAELIEGTQRQLKTSVAQQGLMIGEFHDGPPSAPGVRNPAFRPLRSPVPLLAVRHMVRSDHVFLDRTPEHRAAYRAHFPQADTDQHTR</sequence>
<keyword evidence="3" id="KW-1185">Reference proteome</keyword>